<keyword evidence="2" id="KW-1185">Reference proteome</keyword>
<dbReference type="Pfam" id="PF06074">
    <property type="entry name" value="Portal_Mu"/>
    <property type="match status" value="1"/>
</dbReference>
<dbReference type="RefSeq" id="WP_055394790.1">
    <property type="nucleotide sequence ID" value="NZ_LCTZ01000002.1"/>
</dbReference>
<evidence type="ECO:0008006" key="3">
    <source>
        <dbReference type="Google" id="ProtNLM"/>
    </source>
</evidence>
<organism evidence="1 2">
    <name type="scientific">Flagellimonas eckloniae</name>
    <dbReference type="NCBI Taxonomy" id="346185"/>
    <lineage>
        <taxon>Bacteria</taxon>
        <taxon>Pseudomonadati</taxon>
        <taxon>Bacteroidota</taxon>
        <taxon>Flavobacteriia</taxon>
        <taxon>Flavobacteriales</taxon>
        <taxon>Flavobacteriaceae</taxon>
        <taxon>Flagellimonas</taxon>
    </lineage>
</organism>
<gene>
    <name evidence="1" type="ORF">AAY42_10100</name>
</gene>
<evidence type="ECO:0000313" key="1">
    <source>
        <dbReference type="EMBL" id="KQC30188.1"/>
    </source>
</evidence>
<dbReference type="EMBL" id="LCTZ01000002">
    <property type="protein sequence ID" value="KQC30188.1"/>
    <property type="molecule type" value="Genomic_DNA"/>
</dbReference>
<proteinExistence type="predicted"/>
<name>A0A0Q1DMH3_9FLAO</name>
<sequence length="423" mass="47949">MSFKEKLQDRILGWLPEDKIRVQMAKNDKSRKGGTKNRPTEIKRQPKAFQVKTLKDWKDAVALATDPENPNLLFLAELYENLLLDAHTHNTIETRIYRVLRSKFKLVNESGGENEELKVLFESPWFEQFLRHSLWSMYTGPKVIELFEVDELLELTKATLIPMEHTNPKKGFILKEPGDETGWPYKDGNLSRYYLQVGEDDELGLLNQLTPLILAKKLAMGSWLDYIEKYGIPGVWITTDNMTQERADELLEMGLQMISNHVGVIKGNETIALGELPKTDAHKTFQELISVINSEISKLILGQDGTTDQKDSTGTYGSLKVLAEVANDRHESDKLFVKVIVNKHLIPRLIEISSFYSGLSGHRLEWDESYDMPNSEYIDKVVSLTQAGYVIDHEAVSQKTGIPITGFSQNGAIASTKEEPPAK</sequence>
<protein>
    <recommendedName>
        <fullName evidence="3">DUF935 family protein</fullName>
    </recommendedName>
</protein>
<dbReference type="InterPro" id="IPR009279">
    <property type="entry name" value="Portal_Mu"/>
</dbReference>
<reference evidence="1 2" key="1">
    <citation type="submission" date="2015-04" db="EMBL/GenBank/DDBJ databases">
        <title>Complete genome of flavobacterium.</title>
        <authorList>
            <person name="Kwon Y.M."/>
            <person name="Kim S.-J."/>
        </authorList>
    </citation>
    <scope>NUCLEOTIDE SEQUENCE [LARGE SCALE GENOMIC DNA]</scope>
    <source>
        <strain evidence="1 2">DK169</strain>
    </source>
</reference>
<dbReference type="Proteomes" id="UP000050827">
    <property type="component" value="Unassembled WGS sequence"/>
</dbReference>
<dbReference type="AlphaFoldDB" id="A0A0Q1DMH3"/>
<dbReference type="OrthoDB" id="9797300at2"/>
<comment type="caution">
    <text evidence="1">The sequence shown here is derived from an EMBL/GenBank/DDBJ whole genome shotgun (WGS) entry which is preliminary data.</text>
</comment>
<dbReference type="STRING" id="346185.AAY42_10100"/>
<accession>A0A0Q1DMH3</accession>
<evidence type="ECO:0000313" key="2">
    <source>
        <dbReference type="Proteomes" id="UP000050827"/>
    </source>
</evidence>